<proteinExistence type="predicted"/>
<reference evidence="1" key="1">
    <citation type="submission" date="2021-06" db="EMBL/GenBank/DDBJ databases">
        <authorList>
            <person name="Kallberg Y."/>
            <person name="Tangrot J."/>
            <person name="Rosling A."/>
        </authorList>
    </citation>
    <scope>NUCLEOTIDE SEQUENCE</scope>
    <source>
        <strain evidence="1">MA461A</strain>
    </source>
</reference>
<feature type="non-terminal residue" evidence="1">
    <location>
        <position position="1"/>
    </location>
</feature>
<comment type="caution">
    <text evidence="1">The sequence shown here is derived from an EMBL/GenBank/DDBJ whole genome shotgun (WGS) entry which is preliminary data.</text>
</comment>
<accession>A0ACA9RG25</accession>
<gene>
    <name evidence="1" type="ORF">RPERSI_LOCUS19141</name>
</gene>
<dbReference type="Proteomes" id="UP000789920">
    <property type="component" value="Unassembled WGS sequence"/>
</dbReference>
<organism evidence="1 2">
    <name type="scientific">Racocetra persica</name>
    <dbReference type="NCBI Taxonomy" id="160502"/>
    <lineage>
        <taxon>Eukaryota</taxon>
        <taxon>Fungi</taxon>
        <taxon>Fungi incertae sedis</taxon>
        <taxon>Mucoromycota</taxon>
        <taxon>Glomeromycotina</taxon>
        <taxon>Glomeromycetes</taxon>
        <taxon>Diversisporales</taxon>
        <taxon>Gigasporaceae</taxon>
        <taxon>Racocetra</taxon>
    </lineage>
</organism>
<dbReference type="EMBL" id="CAJVQC010051922">
    <property type="protein sequence ID" value="CAG8790956.1"/>
    <property type="molecule type" value="Genomic_DNA"/>
</dbReference>
<evidence type="ECO:0000313" key="2">
    <source>
        <dbReference type="Proteomes" id="UP000789920"/>
    </source>
</evidence>
<keyword evidence="2" id="KW-1185">Reference proteome</keyword>
<name>A0ACA9RG25_9GLOM</name>
<feature type="non-terminal residue" evidence="1">
    <location>
        <position position="40"/>
    </location>
</feature>
<protein>
    <submittedName>
        <fullName evidence="1">26356_t:CDS:1</fullName>
    </submittedName>
</protein>
<sequence>ISMSQFFELPNSTQMGKRKGKGFAQRSHDKIKNSNDQNRG</sequence>
<evidence type="ECO:0000313" key="1">
    <source>
        <dbReference type="EMBL" id="CAG8790956.1"/>
    </source>
</evidence>